<keyword evidence="2" id="KW-1185">Reference proteome</keyword>
<comment type="caution">
    <text evidence="1">The sequence shown here is derived from an EMBL/GenBank/DDBJ whole genome shotgun (WGS) entry which is preliminary data.</text>
</comment>
<organism evidence="1 2">
    <name type="scientific">Aspergillus lucknowensis</name>
    <dbReference type="NCBI Taxonomy" id="176173"/>
    <lineage>
        <taxon>Eukaryota</taxon>
        <taxon>Fungi</taxon>
        <taxon>Dikarya</taxon>
        <taxon>Ascomycota</taxon>
        <taxon>Pezizomycotina</taxon>
        <taxon>Eurotiomycetes</taxon>
        <taxon>Eurotiomycetidae</taxon>
        <taxon>Eurotiales</taxon>
        <taxon>Aspergillaceae</taxon>
        <taxon>Aspergillus</taxon>
        <taxon>Aspergillus subgen. Nidulantes</taxon>
    </lineage>
</organism>
<sequence>MRGSTPADGVRISLGSNTNRCLLDITTASGFRNALPVPSHGWHVNFGACSLQPTTVCLFSSNRSVLASDKLVPAFVSTLNFASKTRGLGTPLFGWQGWWFLCGRCSSYQHYTFDSGLAPWCRPYSPELAGCFHSNSASSLPTHGSNNPVTLSRCLPVHPHDAPTSNV</sequence>
<proteinExistence type="predicted"/>
<evidence type="ECO:0000313" key="2">
    <source>
        <dbReference type="Proteomes" id="UP001610432"/>
    </source>
</evidence>
<reference evidence="1 2" key="1">
    <citation type="submission" date="2024-07" db="EMBL/GenBank/DDBJ databases">
        <title>Section-level genome sequencing and comparative genomics of Aspergillus sections Usti and Cavernicolus.</title>
        <authorList>
            <consortium name="Lawrence Berkeley National Laboratory"/>
            <person name="Nybo J.L."/>
            <person name="Vesth T.C."/>
            <person name="Theobald S."/>
            <person name="Frisvad J.C."/>
            <person name="Larsen T.O."/>
            <person name="Kjaerboelling I."/>
            <person name="Rothschild-Mancinelli K."/>
            <person name="Lyhne E.K."/>
            <person name="Kogle M.E."/>
            <person name="Barry K."/>
            <person name="Clum A."/>
            <person name="Na H."/>
            <person name="Ledsgaard L."/>
            <person name="Lin J."/>
            <person name="Lipzen A."/>
            <person name="Kuo A."/>
            <person name="Riley R."/>
            <person name="Mondo S."/>
            <person name="Labutti K."/>
            <person name="Haridas S."/>
            <person name="Pangalinan J."/>
            <person name="Salamov A.A."/>
            <person name="Simmons B.A."/>
            <person name="Magnuson J.K."/>
            <person name="Chen J."/>
            <person name="Drula E."/>
            <person name="Henrissat B."/>
            <person name="Wiebenga A."/>
            <person name="Lubbers R.J."/>
            <person name="Gomes A.C."/>
            <person name="Macurrencykelacurrency M.R."/>
            <person name="Stajich J."/>
            <person name="Grigoriev I.V."/>
            <person name="Mortensen U.H."/>
            <person name="De Vries R.P."/>
            <person name="Baker S.E."/>
            <person name="Andersen M.R."/>
        </authorList>
    </citation>
    <scope>NUCLEOTIDE SEQUENCE [LARGE SCALE GENOMIC DNA]</scope>
    <source>
        <strain evidence="1 2">CBS 449.75</strain>
    </source>
</reference>
<dbReference type="RefSeq" id="XP_070882281.1">
    <property type="nucleotide sequence ID" value="XM_071026369.1"/>
</dbReference>
<evidence type="ECO:0000313" key="1">
    <source>
        <dbReference type="EMBL" id="KAL2863302.1"/>
    </source>
</evidence>
<accession>A0ABR4LFI4</accession>
<name>A0ABR4LFI4_9EURO</name>
<gene>
    <name evidence="1" type="ORF">BJX67DRAFT_262387</name>
</gene>
<protein>
    <submittedName>
        <fullName evidence="1">Uncharacterized protein</fullName>
    </submittedName>
</protein>
<dbReference type="Proteomes" id="UP001610432">
    <property type="component" value="Unassembled WGS sequence"/>
</dbReference>
<dbReference type="EMBL" id="JBFXLQ010000053">
    <property type="protein sequence ID" value="KAL2863302.1"/>
    <property type="molecule type" value="Genomic_DNA"/>
</dbReference>
<dbReference type="GeneID" id="98141441"/>